<dbReference type="GO" id="GO:0015986">
    <property type="term" value="P:proton motive force-driven ATP synthesis"/>
    <property type="evidence" value="ECO:0007669"/>
    <property type="project" value="UniProtKB-UniRule"/>
</dbReference>
<evidence type="ECO:0000256" key="12">
    <source>
        <dbReference type="SAM" id="MobiDB-lite"/>
    </source>
</evidence>
<keyword evidence="8 10" id="KW-0496">Mitochondrion</keyword>
<keyword evidence="6 10" id="KW-0999">Mitochondrion inner membrane</keyword>
<keyword evidence="7 10" id="KW-0406">Ion transport</keyword>
<dbReference type="Gene3D" id="6.10.280.70">
    <property type="match status" value="1"/>
</dbReference>
<keyword evidence="11" id="KW-0175">Coiled coil</keyword>
<feature type="region of interest" description="Disordered" evidence="12">
    <location>
        <begin position="148"/>
        <end position="168"/>
    </location>
</feature>
<dbReference type="SUPFAM" id="SSF161065">
    <property type="entry name" value="ATP synthase D chain-like"/>
    <property type="match status" value="1"/>
</dbReference>
<evidence type="ECO:0000256" key="8">
    <source>
        <dbReference type="ARBA" id="ARBA00023128"/>
    </source>
</evidence>
<evidence type="ECO:0000256" key="9">
    <source>
        <dbReference type="ARBA" id="ARBA00023136"/>
    </source>
</evidence>
<proteinExistence type="inferred from homology"/>
<evidence type="ECO:0000256" key="10">
    <source>
        <dbReference type="PIRNR" id="PIRNR005514"/>
    </source>
</evidence>
<evidence type="ECO:0000256" key="11">
    <source>
        <dbReference type="SAM" id="Coils"/>
    </source>
</evidence>
<comment type="similarity">
    <text evidence="2 10">Belongs to the ATPase d subunit family.</text>
</comment>
<sequence>MATGRFLQSKINWSDFSKRVPHEENTNFQSLKSKWDNYQRKMNNYPKEAPKIDWAKYSSRAQNKAALFKMFQERYEGLKVPYPANKVEPQLTAIEEEAKKMIADFKQESNQRISLYQKEIDRLSKMRPVSQMGLEEFADNFPELIEEHLRTFEREAEEEKNQPQSSEH</sequence>
<keyword evidence="9 10" id="KW-0472">Membrane</keyword>
<keyword evidence="4" id="KW-0138">CF(0)</keyword>
<keyword evidence="5 10" id="KW-0375">Hydrogen ion transport</keyword>
<dbReference type="PANTHER" id="PTHR12700">
    <property type="entry name" value="ATP SYNTHASE SUBUNIT D, MITOCHONDRIAL"/>
    <property type="match status" value="1"/>
</dbReference>
<gene>
    <name evidence="13" type="ORF">g.46700</name>
</gene>
<name>A0A1B6EXS6_9HEMI</name>
<evidence type="ECO:0000256" key="1">
    <source>
        <dbReference type="ARBA" id="ARBA00004273"/>
    </source>
</evidence>
<evidence type="ECO:0000256" key="2">
    <source>
        <dbReference type="ARBA" id="ARBA00006842"/>
    </source>
</evidence>
<comment type="subcellular location">
    <subcellularLocation>
        <location evidence="1 10">Mitochondrion inner membrane</location>
    </subcellularLocation>
</comment>
<dbReference type="AlphaFoldDB" id="A0A1B6EXS6"/>
<dbReference type="GO" id="GO:0015078">
    <property type="term" value="F:proton transmembrane transporter activity"/>
    <property type="evidence" value="ECO:0007669"/>
    <property type="project" value="InterPro"/>
</dbReference>
<evidence type="ECO:0000313" key="13">
    <source>
        <dbReference type="EMBL" id="JAS42826.1"/>
    </source>
</evidence>
<keyword evidence="3 10" id="KW-0813">Transport</keyword>
<protein>
    <recommendedName>
        <fullName evidence="10">ATP synthase subunit d, mitochondrial</fullName>
    </recommendedName>
</protein>
<dbReference type="GO" id="GO:0005743">
    <property type="term" value="C:mitochondrial inner membrane"/>
    <property type="evidence" value="ECO:0007669"/>
    <property type="project" value="UniProtKB-SubCell"/>
</dbReference>
<accession>A0A1B6EXS6</accession>
<dbReference type="InterPro" id="IPR036228">
    <property type="entry name" value="ATP_synth_F0_dsu_sf_mt"/>
</dbReference>
<evidence type="ECO:0000256" key="4">
    <source>
        <dbReference type="ARBA" id="ARBA00022547"/>
    </source>
</evidence>
<dbReference type="Pfam" id="PF05873">
    <property type="entry name" value="Mt_ATP-synt_D"/>
    <property type="match status" value="1"/>
</dbReference>
<evidence type="ECO:0000256" key="3">
    <source>
        <dbReference type="ARBA" id="ARBA00022448"/>
    </source>
</evidence>
<evidence type="ECO:0000256" key="7">
    <source>
        <dbReference type="ARBA" id="ARBA00023065"/>
    </source>
</evidence>
<reference evidence="13" key="1">
    <citation type="submission" date="2015-11" db="EMBL/GenBank/DDBJ databases">
        <title>De novo transcriptome assembly of four potential Pierce s Disease insect vectors from Arizona vineyards.</title>
        <authorList>
            <person name="Tassone E.E."/>
        </authorList>
    </citation>
    <scope>NUCLEOTIDE SEQUENCE</scope>
</reference>
<dbReference type="GO" id="GO:0045259">
    <property type="term" value="C:proton-transporting ATP synthase complex"/>
    <property type="evidence" value="ECO:0007669"/>
    <property type="project" value="UniProtKB-KW"/>
</dbReference>
<dbReference type="InterPro" id="IPR008689">
    <property type="entry name" value="ATP_synth_F0_dsu_mt"/>
</dbReference>
<evidence type="ECO:0000256" key="5">
    <source>
        <dbReference type="ARBA" id="ARBA00022781"/>
    </source>
</evidence>
<dbReference type="PIRSF" id="PIRSF005514">
    <property type="entry name" value="ATPase_F0_D_mt"/>
    <property type="match status" value="1"/>
</dbReference>
<evidence type="ECO:0000256" key="6">
    <source>
        <dbReference type="ARBA" id="ARBA00022792"/>
    </source>
</evidence>
<feature type="coiled-coil region" evidence="11">
    <location>
        <begin position="91"/>
        <end position="126"/>
    </location>
</feature>
<organism evidence="13">
    <name type="scientific">Cuerna arida</name>
    <dbReference type="NCBI Taxonomy" id="1464854"/>
    <lineage>
        <taxon>Eukaryota</taxon>
        <taxon>Metazoa</taxon>
        <taxon>Ecdysozoa</taxon>
        <taxon>Arthropoda</taxon>
        <taxon>Hexapoda</taxon>
        <taxon>Insecta</taxon>
        <taxon>Pterygota</taxon>
        <taxon>Neoptera</taxon>
        <taxon>Paraneoptera</taxon>
        <taxon>Hemiptera</taxon>
        <taxon>Auchenorrhyncha</taxon>
        <taxon>Membracoidea</taxon>
        <taxon>Cicadellidae</taxon>
        <taxon>Cicadellinae</taxon>
        <taxon>Proconiini</taxon>
        <taxon>Cuerna</taxon>
    </lineage>
</organism>
<comment type="function">
    <text evidence="10">Mitochondrial membrane ATP synthase (F(1)F(0) ATP synthase or Complex V) produces ATP from ADP in the presence of a proton gradient across the membrane which is generated by electron transport complexes of the respiratory chain. F-type ATPases consist of two structural domains, F(1) - containing the extramembraneous catalytic core, and F(0) - containing the membrane proton channel, linked together by a central stalk and a peripheral stalk. During catalysis, ATP synthesis in the catalytic domain of F(1) is coupled via a rotary mechanism of the central stalk subunits to proton translocation.</text>
</comment>
<dbReference type="EMBL" id="GECZ01026943">
    <property type="protein sequence ID" value="JAS42826.1"/>
    <property type="molecule type" value="Transcribed_RNA"/>
</dbReference>